<proteinExistence type="predicted"/>
<feature type="region of interest" description="Disordered" evidence="1">
    <location>
        <begin position="757"/>
        <end position="856"/>
    </location>
</feature>
<dbReference type="EMBL" id="QKKF02010319">
    <property type="protein sequence ID" value="RZF44756.1"/>
    <property type="molecule type" value="Genomic_DNA"/>
</dbReference>
<feature type="region of interest" description="Disordered" evidence="1">
    <location>
        <begin position="237"/>
        <end position="277"/>
    </location>
</feature>
<feature type="compositionally biased region" description="Low complexity" evidence="1">
    <location>
        <begin position="244"/>
        <end position="276"/>
    </location>
</feature>
<evidence type="ECO:0000313" key="3">
    <source>
        <dbReference type="Proteomes" id="UP000291343"/>
    </source>
</evidence>
<sequence>MKKKPVNAEQQAAEASPAIGLLLPPPPVHENEANFGFQQQDETPAAAYYFEASLRPPPRDSAINIIPPPHSSNLPPNTYYFDNPHSYHSRFPVTHSHKQQGDFFFGQSTSAFRSTLPTVPPYESPFRLYQSDAYSHASTRLQPPSTRQVTNYYSQNPFGDINLSSRRPEFKLEGKQPAKDIPVFQHLPYLARPINKETQNEGKVVFHQYSHVQRPIYEDNQNQPVAKDVFQQLSHLGRPFKNPQNSQSEYSHTSSNSNNNIKHNKNNNNPNQQQNNPYLTTVTSSIQFDDDKRVKVPSQSYHVPPSAPNQQSDNYNENSPYSQKLIPLSVTTVDIPSETVKTGTVLSSAQPYLEYQEQKHKPLTYNDAPIRNRRPQVDIKTYQTLRDDTRPFLPTPATDVEPFIREPIRGTPLSASEDQLNEVHVPNRGTYSAVRKPTDETPLDDLTTTYYKVSSRKPINSLKHRRRRPTEVPSTATTVLQELEHEDSLNSIPNGIYSNVGNTLSSVEPQTESEQENYPVTTPQPPKRRKKPSRHRNRVQSNYFKTTLPPEPETTQHVLYDYSTAIITDAPELTNPHTHVSADIYSNTQPIDDYTRYKDYSTQDSIAGTQNIYPTQPVSSETANSIEEDDATENFITTTLATTTTSTTTTQAPQPSSTTSYRTRVRNKYGNNTRPRFSVKEYKERINRGSSTTTIAPSAPEETETEVPKVRVKYPTRNRGQYKASSSTAATVNDDDFIQETTTEIVRKYKPRVRYNYKTSTTTPKPSLQLDSPSTTTERSNTFKPSGSRYKSGTAKYYSRYRTSTTKAPEEEADDSSQAASGSPKPIRTKGVFSAKRRPFPLRTTEPAATEESRRENEIDQVLTTVMTKKVDDATTTTIVSSGTVQTAAGPTGEEAYTVQRVSDLTSSPSNMYQPNGFRKGLSPASRRTVPQITIATDDPILPLEAFFQTWSNNKEKRNTR</sequence>
<feature type="region of interest" description="Disordered" evidence="1">
    <location>
        <begin position="906"/>
        <end position="926"/>
    </location>
</feature>
<evidence type="ECO:0000313" key="2">
    <source>
        <dbReference type="EMBL" id="RZF44756.1"/>
    </source>
</evidence>
<reference evidence="2 3" key="1">
    <citation type="journal article" date="2017" name="Gigascience">
        <title>Genome sequence of the small brown planthopper, Laodelphax striatellus.</title>
        <authorList>
            <person name="Zhu J."/>
            <person name="Jiang F."/>
            <person name="Wang X."/>
            <person name="Yang P."/>
            <person name="Bao Y."/>
            <person name="Zhao W."/>
            <person name="Wang W."/>
            <person name="Lu H."/>
            <person name="Wang Q."/>
            <person name="Cui N."/>
            <person name="Li J."/>
            <person name="Chen X."/>
            <person name="Luo L."/>
            <person name="Yu J."/>
            <person name="Kang L."/>
            <person name="Cui F."/>
        </authorList>
    </citation>
    <scope>NUCLEOTIDE SEQUENCE [LARGE SCALE GENOMIC DNA]</scope>
    <source>
        <strain evidence="2">Lst14</strain>
    </source>
</reference>
<feature type="compositionally biased region" description="Polar residues" evidence="1">
    <location>
        <begin position="500"/>
        <end position="521"/>
    </location>
</feature>
<feature type="region of interest" description="Disordered" evidence="1">
    <location>
        <begin position="1"/>
        <end position="40"/>
    </location>
</feature>
<feature type="region of interest" description="Disordered" evidence="1">
    <location>
        <begin position="687"/>
        <end position="708"/>
    </location>
</feature>
<gene>
    <name evidence="2" type="ORF">LSTR_LSTR000708</name>
</gene>
<organism evidence="2 3">
    <name type="scientific">Laodelphax striatellus</name>
    <name type="common">Small brown planthopper</name>
    <name type="synonym">Delphax striatella</name>
    <dbReference type="NCBI Taxonomy" id="195883"/>
    <lineage>
        <taxon>Eukaryota</taxon>
        <taxon>Metazoa</taxon>
        <taxon>Ecdysozoa</taxon>
        <taxon>Arthropoda</taxon>
        <taxon>Hexapoda</taxon>
        <taxon>Insecta</taxon>
        <taxon>Pterygota</taxon>
        <taxon>Neoptera</taxon>
        <taxon>Paraneoptera</taxon>
        <taxon>Hemiptera</taxon>
        <taxon>Auchenorrhyncha</taxon>
        <taxon>Fulgoroidea</taxon>
        <taxon>Delphacidae</taxon>
        <taxon>Criomorphinae</taxon>
        <taxon>Laodelphax</taxon>
    </lineage>
</organism>
<dbReference type="OrthoDB" id="8193595at2759"/>
<feature type="region of interest" description="Disordered" evidence="1">
    <location>
        <begin position="296"/>
        <end position="321"/>
    </location>
</feature>
<dbReference type="STRING" id="195883.A0A482XFV8"/>
<evidence type="ECO:0000256" key="1">
    <source>
        <dbReference type="SAM" id="MobiDB-lite"/>
    </source>
</evidence>
<dbReference type="Proteomes" id="UP000291343">
    <property type="component" value="Unassembled WGS sequence"/>
</dbReference>
<feature type="compositionally biased region" description="Polar residues" evidence="1">
    <location>
        <begin position="308"/>
        <end position="321"/>
    </location>
</feature>
<feature type="compositionally biased region" description="Basic residues" evidence="1">
    <location>
        <begin position="526"/>
        <end position="538"/>
    </location>
</feature>
<comment type="caution">
    <text evidence="2">The sequence shown here is derived from an EMBL/GenBank/DDBJ whole genome shotgun (WGS) entry which is preliminary data.</text>
</comment>
<protein>
    <submittedName>
        <fullName evidence="2">Uncharacterized protein</fullName>
    </submittedName>
</protein>
<dbReference type="InParanoid" id="A0A482XFV8"/>
<name>A0A482XFV8_LAOST</name>
<keyword evidence="3" id="KW-1185">Reference proteome</keyword>
<dbReference type="AlphaFoldDB" id="A0A482XFV8"/>
<feature type="compositionally biased region" description="Polar residues" evidence="1">
    <location>
        <begin position="757"/>
        <end position="791"/>
    </location>
</feature>
<accession>A0A482XFV8</accession>
<feature type="region of interest" description="Disordered" evidence="1">
    <location>
        <begin position="500"/>
        <end position="552"/>
    </location>
</feature>